<name>A0A0N0GEK5_PSESX</name>
<comment type="caution">
    <text evidence="1">The sequence shown here is derived from an EMBL/GenBank/DDBJ whole genome shotgun (WGS) entry which is preliminary data.</text>
</comment>
<sequence length="55" mass="5865">MAVVDLFQSVAGRSAWIHTLFDPAASRRTLKESARSISDDSVTGRIAGCGLSLDQ</sequence>
<reference evidence="1 2" key="2">
    <citation type="submission" date="2015-10" db="EMBL/GenBank/DDBJ databases">
        <title>Comparative genomics and high-throughput reverse genetic screens identify a new phytobacterial MAMP and an Arabidopsis receptor required for immune elicitation.</title>
        <authorList>
            <person name="Mott G.A."/>
            <person name="Thakur S."/>
            <person name="Wang P.W."/>
            <person name="Desveaux D."/>
            <person name="Guttman D.S."/>
        </authorList>
    </citation>
    <scope>NUCLEOTIDE SEQUENCE [LARGE SCALE GENOMIC DNA]</scope>
    <source>
        <strain evidence="1 2">0788_9</strain>
    </source>
</reference>
<evidence type="ECO:0000313" key="2">
    <source>
        <dbReference type="Proteomes" id="UP000037891"/>
    </source>
</evidence>
<evidence type="ECO:0000313" key="1">
    <source>
        <dbReference type="EMBL" id="KPC28172.1"/>
    </source>
</evidence>
<dbReference type="EMBL" id="LGLN01000065">
    <property type="protein sequence ID" value="KPC28172.1"/>
    <property type="molecule type" value="Genomic_DNA"/>
</dbReference>
<proteinExistence type="predicted"/>
<accession>A0A0N0GEK5</accession>
<organism evidence="1 2">
    <name type="scientific">Pseudomonas syringae pv. cilantro</name>
    <dbReference type="NCBI Taxonomy" id="81035"/>
    <lineage>
        <taxon>Bacteria</taxon>
        <taxon>Pseudomonadati</taxon>
        <taxon>Pseudomonadota</taxon>
        <taxon>Gammaproteobacteria</taxon>
        <taxon>Pseudomonadales</taxon>
        <taxon>Pseudomonadaceae</taxon>
        <taxon>Pseudomonas</taxon>
        <taxon>Pseudomonas syringae</taxon>
    </lineage>
</organism>
<reference evidence="1 2" key="1">
    <citation type="submission" date="2015-07" db="EMBL/GenBank/DDBJ databases">
        <authorList>
            <person name="Noorani M."/>
        </authorList>
    </citation>
    <scope>NUCLEOTIDE SEQUENCE [LARGE SCALE GENOMIC DNA]</scope>
    <source>
        <strain evidence="1 2">0788_9</strain>
    </source>
</reference>
<gene>
    <name evidence="1" type="ORF">ABJ99_3329</name>
</gene>
<dbReference type="AlphaFoldDB" id="A0A0N0GEK5"/>
<dbReference type="Proteomes" id="UP000037891">
    <property type="component" value="Unassembled WGS sequence"/>
</dbReference>
<protein>
    <submittedName>
        <fullName evidence="1">Uncharacterized protein</fullName>
    </submittedName>
</protein>